<dbReference type="eggNOG" id="COG0226">
    <property type="taxonomic scope" value="Bacteria"/>
</dbReference>
<keyword evidence="4" id="KW-0592">Phosphate transport</keyword>
<evidence type="ECO:0000256" key="4">
    <source>
        <dbReference type="RuleBase" id="RU367119"/>
    </source>
</evidence>
<dbReference type="CDD" id="cd13566">
    <property type="entry name" value="PBP2_phosphate"/>
    <property type="match status" value="1"/>
</dbReference>
<feature type="domain" description="PBP" evidence="5">
    <location>
        <begin position="19"/>
        <end position="256"/>
    </location>
</feature>
<evidence type="ECO:0000256" key="3">
    <source>
        <dbReference type="ARBA" id="ARBA00022729"/>
    </source>
</evidence>
<dbReference type="OrthoDB" id="9790048at2"/>
<evidence type="ECO:0000313" key="6">
    <source>
        <dbReference type="EMBL" id="ACR79427.1"/>
    </source>
</evidence>
<dbReference type="PANTHER" id="PTHR30570">
    <property type="entry name" value="PERIPLASMIC PHOSPHATE BINDING COMPONENT OF PHOSPHATE ABC TRANSPORTER"/>
    <property type="match status" value="1"/>
</dbReference>
<evidence type="ECO:0000313" key="7">
    <source>
        <dbReference type="Proteomes" id="UP000002382"/>
    </source>
</evidence>
<dbReference type="HOGENOM" id="CLU_026228_5_1_0"/>
<dbReference type="InterPro" id="IPR024370">
    <property type="entry name" value="PBP_domain"/>
</dbReference>
<evidence type="ECO:0000259" key="5">
    <source>
        <dbReference type="Pfam" id="PF12849"/>
    </source>
</evidence>
<dbReference type="NCBIfam" id="TIGR02136">
    <property type="entry name" value="ptsS_2"/>
    <property type="match status" value="1"/>
</dbReference>
<organism evidence="6 7">
    <name type="scientific">Kosmotoga olearia (strain ATCC BAA-1733 / DSM 21960 / TBF 19.5.1)</name>
    <dbReference type="NCBI Taxonomy" id="521045"/>
    <lineage>
        <taxon>Bacteria</taxon>
        <taxon>Thermotogati</taxon>
        <taxon>Thermotogota</taxon>
        <taxon>Thermotogae</taxon>
        <taxon>Kosmotogales</taxon>
        <taxon>Kosmotogaceae</taxon>
        <taxon>Kosmotoga</taxon>
    </lineage>
</organism>
<dbReference type="STRING" id="521045.Kole_0711"/>
<dbReference type="InterPro" id="IPR011862">
    <property type="entry name" value="Phos-bd"/>
</dbReference>
<keyword evidence="3" id="KW-0732">Signal</keyword>
<gene>
    <name evidence="6" type="ordered locus">Kole_0711</name>
</gene>
<reference evidence="6 7" key="2">
    <citation type="journal article" date="2011" name="J. Bacteriol.">
        <title>Genome Sequence of Kosmotoga olearia Strain TBF 19.5.1, a Thermophilic Bacterium with a Wide Growth Temperature Range, Isolated from the Troll B Oil Platform in the North Sea.</title>
        <authorList>
            <person name="Swithers K.S."/>
            <person name="Dipippo J.L."/>
            <person name="Bruce D.C."/>
            <person name="Detter C."/>
            <person name="Tapia R."/>
            <person name="Han S."/>
            <person name="Goodwin L.A."/>
            <person name="Han J."/>
            <person name="Woyke T."/>
            <person name="Pitluck S."/>
            <person name="Pennacchio L."/>
            <person name="Nolan M."/>
            <person name="Mikhailova N."/>
            <person name="Land M.L."/>
            <person name="Nesbo C.L."/>
            <person name="Gogarten J.P."/>
            <person name="Noll K.M."/>
        </authorList>
    </citation>
    <scope>NUCLEOTIDE SEQUENCE [LARGE SCALE GENOMIC DNA]</scope>
    <source>
        <strain evidence="7">ATCC BAA-1733 / DSM 21960 / TBF 19.5.1</strain>
    </source>
</reference>
<sequence>MKKAFLLVFLLTALIISAETLVIKGSNTVYPVAQLWAEEFKKLHPDVDISIEGAGSSTGIKALFNRQTDIANASRWLKSSEIKKMNAEGRYFIPFIVAYDGIAIIVNKSLGIDSITIDQLYKIYSGKITKWNQIDPSLPKKRIVVYSRDNASGTFEYFVEHVMKKEKFAPYVQMLPSTNAEVERVKQNKYAIGYIGMGYVTDEVKALKVEGIEPTVENVNSGKYPISRPLFMFVDATEGLPTGLVMDFIRFALSPEGQALVLKVGYVNAYGIEK</sequence>
<reference evidence="6 7" key="1">
    <citation type="submission" date="2009-06" db="EMBL/GenBank/DDBJ databases">
        <title>Complete sequence of Thermotogales bacterium TBF 19.5.1.</title>
        <authorList>
            <consortium name="US DOE Joint Genome Institute"/>
            <person name="Lucas S."/>
            <person name="Copeland A."/>
            <person name="Lapidus A."/>
            <person name="Glavina del Rio T."/>
            <person name="Tice H."/>
            <person name="Bruce D."/>
            <person name="Goodwin L."/>
            <person name="Pitluck S."/>
            <person name="Chertkov O."/>
            <person name="Brettin T."/>
            <person name="Detter J.C."/>
            <person name="Han C."/>
            <person name="Schmutz J."/>
            <person name="Larimer F."/>
            <person name="Land M."/>
            <person name="Hauser L."/>
            <person name="Kyrpides N."/>
            <person name="Ovchinnikova G."/>
            <person name="Noll K."/>
        </authorList>
    </citation>
    <scope>NUCLEOTIDE SEQUENCE [LARGE SCALE GENOMIC DNA]</scope>
    <source>
        <strain evidence="7">ATCC BAA-1733 / DSM 21960 / TBF 19.5.1</strain>
    </source>
</reference>
<dbReference type="InterPro" id="IPR050811">
    <property type="entry name" value="Phosphate_ABC_transporter"/>
</dbReference>
<protein>
    <recommendedName>
        <fullName evidence="4">Phosphate-binding protein</fullName>
    </recommendedName>
</protein>
<keyword evidence="7" id="KW-1185">Reference proteome</keyword>
<dbReference type="KEGG" id="kol:Kole_0711"/>
<keyword evidence="2 4" id="KW-0813">Transport</keyword>
<evidence type="ECO:0000256" key="2">
    <source>
        <dbReference type="ARBA" id="ARBA00022448"/>
    </source>
</evidence>
<dbReference type="Proteomes" id="UP000002382">
    <property type="component" value="Chromosome"/>
</dbReference>
<dbReference type="Gene3D" id="3.40.190.10">
    <property type="entry name" value="Periplasmic binding protein-like II"/>
    <property type="match status" value="2"/>
</dbReference>
<proteinExistence type="inferred from homology"/>
<comment type="similarity">
    <text evidence="1 4">Belongs to the PstS family.</text>
</comment>
<dbReference type="RefSeq" id="WP_015868093.1">
    <property type="nucleotide sequence ID" value="NC_012785.1"/>
</dbReference>
<dbReference type="GO" id="GO:0006817">
    <property type="term" value="P:phosphate ion transport"/>
    <property type="evidence" value="ECO:0007669"/>
    <property type="project" value="UniProtKB-UniRule"/>
</dbReference>
<dbReference type="AlphaFoldDB" id="C5CFK9"/>
<dbReference type="GO" id="GO:0042301">
    <property type="term" value="F:phosphate ion binding"/>
    <property type="evidence" value="ECO:0007669"/>
    <property type="project" value="UniProtKB-UniRule"/>
</dbReference>
<dbReference type="PANTHER" id="PTHR30570:SF1">
    <property type="entry name" value="PHOSPHATE-BINDING PROTEIN PSTS"/>
    <property type="match status" value="1"/>
</dbReference>
<dbReference type="EMBL" id="CP001634">
    <property type="protein sequence ID" value="ACR79427.1"/>
    <property type="molecule type" value="Genomic_DNA"/>
</dbReference>
<name>C5CFK9_KOSOT</name>
<comment type="function">
    <text evidence="4">Involved in the system for phosphate transport across the cytoplasmic membrane.</text>
</comment>
<evidence type="ECO:0000256" key="1">
    <source>
        <dbReference type="ARBA" id="ARBA00008725"/>
    </source>
</evidence>
<dbReference type="Pfam" id="PF12849">
    <property type="entry name" value="PBP_like_2"/>
    <property type="match status" value="1"/>
</dbReference>
<dbReference type="SUPFAM" id="SSF53850">
    <property type="entry name" value="Periplasmic binding protein-like II"/>
    <property type="match status" value="1"/>
</dbReference>
<accession>C5CFK9</accession>